<proteinExistence type="inferred from homology"/>
<dbReference type="GO" id="GO:0004530">
    <property type="term" value="F:deoxyribonuclease I activity"/>
    <property type="evidence" value="ECO:0007669"/>
    <property type="project" value="TreeGrafter"/>
</dbReference>
<dbReference type="PRINTS" id="PR00130">
    <property type="entry name" value="DNASEI"/>
</dbReference>
<evidence type="ECO:0000313" key="11">
    <source>
        <dbReference type="Proteomes" id="UP001152803"/>
    </source>
</evidence>
<keyword evidence="3" id="KW-0732">Signal</keyword>
<dbReference type="InterPro" id="IPR036691">
    <property type="entry name" value="Endo/exonu/phosph_ase_sf"/>
</dbReference>
<comment type="similarity">
    <text evidence="1">Belongs to the DNase I family.</text>
</comment>
<dbReference type="Proteomes" id="UP001152803">
    <property type="component" value="Unassembled WGS sequence"/>
</dbReference>
<evidence type="ECO:0000256" key="7">
    <source>
        <dbReference type="PIRSR" id="PIRSR000988-1"/>
    </source>
</evidence>
<reference evidence="10" key="1">
    <citation type="journal article" date="2023" name="Science">
        <title>Genome structures resolve the early diversification of teleost fishes.</title>
        <authorList>
            <person name="Parey E."/>
            <person name="Louis A."/>
            <person name="Montfort J."/>
            <person name="Bouchez O."/>
            <person name="Roques C."/>
            <person name="Iampietro C."/>
            <person name="Lluch J."/>
            <person name="Castinel A."/>
            <person name="Donnadieu C."/>
            <person name="Desvignes T."/>
            <person name="Floi Bucao C."/>
            <person name="Jouanno E."/>
            <person name="Wen M."/>
            <person name="Mejri S."/>
            <person name="Dirks R."/>
            <person name="Jansen H."/>
            <person name="Henkel C."/>
            <person name="Chen W.J."/>
            <person name="Zahm M."/>
            <person name="Cabau C."/>
            <person name="Klopp C."/>
            <person name="Thompson A.W."/>
            <person name="Robinson-Rechavi M."/>
            <person name="Braasch I."/>
            <person name="Lecointre G."/>
            <person name="Bobe J."/>
            <person name="Postlethwait J.H."/>
            <person name="Berthelot C."/>
            <person name="Roest Crollius H."/>
            <person name="Guiguen Y."/>
        </authorList>
    </citation>
    <scope>NUCLEOTIDE SEQUENCE</scope>
    <source>
        <strain evidence="10">Concon-B</strain>
    </source>
</reference>
<accession>A0A9Q1HRS8</accession>
<feature type="active site" evidence="7">
    <location>
        <position position="130"/>
    </location>
</feature>
<dbReference type="SUPFAM" id="SSF56219">
    <property type="entry name" value="DNase I-like"/>
    <property type="match status" value="1"/>
</dbReference>
<feature type="active site" evidence="7">
    <location>
        <position position="185"/>
    </location>
</feature>
<dbReference type="Pfam" id="PF03372">
    <property type="entry name" value="Exo_endo_phos"/>
    <property type="match status" value="1"/>
</dbReference>
<evidence type="ECO:0000256" key="3">
    <source>
        <dbReference type="ARBA" id="ARBA00022729"/>
    </source>
</evidence>
<evidence type="ECO:0000256" key="1">
    <source>
        <dbReference type="ARBA" id="ARBA00007359"/>
    </source>
</evidence>
<evidence type="ECO:0000313" key="10">
    <source>
        <dbReference type="EMBL" id="KAJ8258312.1"/>
    </source>
</evidence>
<dbReference type="CDD" id="cd10282">
    <property type="entry name" value="DNase1"/>
    <property type="match status" value="1"/>
</dbReference>
<dbReference type="OrthoDB" id="10061407at2759"/>
<dbReference type="PANTHER" id="PTHR11371">
    <property type="entry name" value="DEOXYRIBONUCLEASE"/>
    <property type="match status" value="1"/>
</dbReference>
<name>A0A9Q1HRS8_CONCO</name>
<evidence type="ECO:0000259" key="9">
    <source>
        <dbReference type="Pfam" id="PF03372"/>
    </source>
</evidence>
<dbReference type="Gene3D" id="3.60.10.10">
    <property type="entry name" value="Endonuclease/exonuclease/phosphatase"/>
    <property type="match status" value="1"/>
</dbReference>
<evidence type="ECO:0000256" key="4">
    <source>
        <dbReference type="ARBA" id="ARBA00022759"/>
    </source>
</evidence>
<dbReference type="PIRSF" id="PIRSF000988">
    <property type="entry name" value="DNase_I_euk"/>
    <property type="match status" value="1"/>
</dbReference>
<organism evidence="10 11">
    <name type="scientific">Conger conger</name>
    <name type="common">Conger eel</name>
    <name type="synonym">Muraena conger</name>
    <dbReference type="NCBI Taxonomy" id="82655"/>
    <lineage>
        <taxon>Eukaryota</taxon>
        <taxon>Metazoa</taxon>
        <taxon>Chordata</taxon>
        <taxon>Craniata</taxon>
        <taxon>Vertebrata</taxon>
        <taxon>Euteleostomi</taxon>
        <taxon>Actinopterygii</taxon>
        <taxon>Neopterygii</taxon>
        <taxon>Teleostei</taxon>
        <taxon>Anguilliformes</taxon>
        <taxon>Congridae</taxon>
        <taxon>Conger</taxon>
    </lineage>
</organism>
<feature type="domain" description="Endonuclease/exonuclease/phosphatase" evidence="9">
    <location>
        <begin position="53"/>
        <end position="305"/>
    </location>
</feature>
<protein>
    <recommendedName>
        <fullName evidence="9">Endonuclease/exonuclease/phosphatase domain-containing protein</fullName>
    </recommendedName>
</protein>
<gene>
    <name evidence="10" type="ORF">COCON_G00173240</name>
</gene>
<keyword evidence="4" id="KW-0255">Endonuclease</keyword>
<evidence type="ECO:0000256" key="6">
    <source>
        <dbReference type="ARBA" id="ARBA00023157"/>
    </source>
</evidence>
<dbReference type="SMART" id="SM00476">
    <property type="entry name" value="DNaseIc"/>
    <property type="match status" value="1"/>
</dbReference>
<evidence type="ECO:0000256" key="2">
    <source>
        <dbReference type="ARBA" id="ARBA00022722"/>
    </source>
</evidence>
<comment type="caution">
    <text evidence="10">The sequence shown here is derived from an EMBL/GenBank/DDBJ whole genome shotgun (WGS) entry which is preliminary data.</text>
</comment>
<dbReference type="PANTHER" id="PTHR11371:SF32">
    <property type="entry name" value="DEOXYRIBONUCLEASE GAMMA"/>
    <property type="match status" value="1"/>
</dbReference>
<keyword evidence="6 8" id="KW-1015">Disulfide bond</keyword>
<evidence type="ECO:0000256" key="8">
    <source>
        <dbReference type="PIRSR" id="PIRSR000988-2"/>
    </source>
</evidence>
<keyword evidence="11" id="KW-1185">Reference proteome</keyword>
<dbReference type="AlphaFoldDB" id="A0A9Q1HRS8"/>
<keyword evidence="2" id="KW-0540">Nuclease</keyword>
<dbReference type="GO" id="GO:0003677">
    <property type="term" value="F:DNA binding"/>
    <property type="evidence" value="ECO:0007669"/>
    <property type="project" value="TreeGrafter"/>
</dbReference>
<dbReference type="InterPro" id="IPR005135">
    <property type="entry name" value="Endo/exonuclease/phosphatase"/>
</dbReference>
<sequence>VKLIIVTEVLSDRETYRGDLSHGKLFLSTAPGMATSALLLVLCFHGALSLKICSFNIQTFGANKIAKPEVLDVILRCIARCDITLVMEIKDSKERAFPKLVTHLNRMSSRKTEEYSYVISERLGKNSYKEQYGFIYRHRLVSVKATYQYPDMQSGDEDVFSREPFVVWFQSHQAAVKDFVIIPIHTTPDTAVREIDELYDVYQDVKQQWTTAASFVIMGDFNAACGYVPKKSWGDIRLRSDSSFRWLIGDRIDTTVKQTTDCAYDRIVLRGESLIQAVSPGSVEVFDFKAAYGLTETQALAVSDHFPVAFSVLPQRGKSGRRY</sequence>
<dbReference type="EMBL" id="JAFJMO010000013">
    <property type="protein sequence ID" value="KAJ8258312.1"/>
    <property type="molecule type" value="Genomic_DNA"/>
</dbReference>
<dbReference type="InterPro" id="IPR016202">
    <property type="entry name" value="DNase_I"/>
</dbReference>
<feature type="disulfide bond" description="Essential for enzymatic activity" evidence="8">
    <location>
        <begin position="225"/>
        <end position="262"/>
    </location>
</feature>
<evidence type="ECO:0000256" key="5">
    <source>
        <dbReference type="ARBA" id="ARBA00022801"/>
    </source>
</evidence>
<dbReference type="GO" id="GO:0005634">
    <property type="term" value="C:nucleus"/>
    <property type="evidence" value="ECO:0007669"/>
    <property type="project" value="TreeGrafter"/>
</dbReference>
<keyword evidence="5" id="KW-0378">Hydrolase</keyword>
<dbReference type="FunFam" id="3.60.10.10:FF:000007">
    <property type="entry name" value="Deoxyribonuclease"/>
    <property type="match status" value="1"/>
</dbReference>
<dbReference type="GO" id="GO:0006308">
    <property type="term" value="P:DNA catabolic process"/>
    <property type="evidence" value="ECO:0007669"/>
    <property type="project" value="InterPro"/>
</dbReference>
<feature type="non-terminal residue" evidence="10">
    <location>
        <position position="323"/>
    </location>
</feature>